<proteinExistence type="predicted"/>
<reference evidence="1" key="1">
    <citation type="submission" date="2021-01" db="EMBL/GenBank/DDBJ databases">
        <authorList>
            <person name="Corre E."/>
            <person name="Pelletier E."/>
            <person name="Niang G."/>
            <person name="Scheremetjew M."/>
            <person name="Finn R."/>
            <person name="Kale V."/>
            <person name="Holt S."/>
            <person name="Cochrane G."/>
            <person name="Meng A."/>
            <person name="Brown T."/>
            <person name="Cohen L."/>
        </authorList>
    </citation>
    <scope>NUCLEOTIDE SEQUENCE</scope>
    <source>
        <strain evidence="1">Pop2</strain>
    </source>
</reference>
<sequence length="112" mass="13060">MPHFREFGNWEEYNNPPKPVFAVSQKSILLSPVNLPTELTPLAAVFLLPDFPRLTNVFDEWLISHYKLRNCHDLWQFKPSNASQIGLSKHRGKRHEAKPATIVTYGLNKWNY</sequence>
<accession>A0A7S1Z8N2</accession>
<dbReference type="EMBL" id="HBGN01018426">
    <property type="protein sequence ID" value="CAD9331271.1"/>
    <property type="molecule type" value="Transcribed_RNA"/>
</dbReference>
<dbReference type="AlphaFoldDB" id="A0A7S1Z8N2"/>
<evidence type="ECO:0000313" key="1">
    <source>
        <dbReference type="EMBL" id="CAD9331271.1"/>
    </source>
</evidence>
<protein>
    <submittedName>
        <fullName evidence="1">Uncharacterized protein</fullName>
    </submittedName>
</protein>
<organism evidence="1">
    <name type="scientific">Ditylum brightwellii</name>
    <dbReference type="NCBI Taxonomy" id="49249"/>
    <lineage>
        <taxon>Eukaryota</taxon>
        <taxon>Sar</taxon>
        <taxon>Stramenopiles</taxon>
        <taxon>Ochrophyta</taxon>
        <taxon>Bacillariophyta</taxon>
        <taxon>Mediophyceae</taxon>
        <taxon>Lithodesmiophycidae</taxon>
        <taxon>Lithodesmiales</taxon>
        <taxon>Lithodesmiaceae</taxon>
        <taxon>Ditylum</taxon>
    </lineage>
</organism>
<gene>
    <name evidence="1" type="ORF">DBRI1063_LOCUS11722</name>
</gene>
<name>A0A7S1Z8N2_9STRA</name>